<proteinExistence type="predicted"/>
<dbReference type="OrthoDB" id="1914074at2759"/>
<comment type="caution">
    <text evidence="1">The sequence shown here is derived from an EMBL/GenBank/DDBJ whole genome shotgun (WGS) entry which is preliminary data.</text>
</comment>
<reference evidence="1" key="1">
    <citation type="submission" date="2019-12" db="EMBL/GenBank/DDBJ databases">
        <authorList>
            <person name="Scholes J."/>
        </authorList>
    </citation>
    <scope>NUCLEOTIDE SEQUENCE</scope>
</reference>
<dbReference type="EMBL" id="CACSLK010026072">
    <property type="protein sequence ID" value="CAA0825497.1"/>
    <property type="molecule type" value="Genomic_DNA"/>
</dbReference>
<dbReference type="AlphaFoldDB" id="A0A9N7RFF1"/>
<accession>A0A9N7RFF1</accession>
<protein>
    <submittedName>
        <fullName evidence="1">Uncharacterized protein</fullName>
    </submittedName>
</protein>
<sequence>MEIVVISDAISFIAYPTQSFGLSNFLTQPHDLSLPDTNHPPRSSMPFRIFPTSHHPTRTLTKRRLRKIHCVRRRISVDYTTTGRTDMVPLKTAKFFNRGIAAPCNYLVSEIRGCESFLGGEWQPRRRSWLRARGVGLAEHGTGAFQKV</sequence>
<keyword evidence="2" id="KW-1185">Reference proteome</keyword>
<evidence type="ECO:0000313" key="2">
    <source>
        <dbReference type="Proteomes" id="UP001153555"/>
    </source>
</evidence>
<evidence type="ECO:0000313" key="1">
    <source>
        <dbReference type="EMBL" id="CAA0825497.1"/>
    </source>
</evidence>
<dbReference type="Proteomes" id="UP001153555">
    <property type="component" value="Unassembled WGS sequence"/>
</dbReference>
<name>A0A9N7RFF1_STRHE</name>
<organism evidence="1 2">
    <name type="scientific">Striga hermonthica</name>
    <name type="common">Purple witchweed</name>
    <name type="synonym">Buchnera hermonthica</name>
    <dbReference type="NCBI Taxonomy" id="68872"/>
    <lineage>
        <taxon>Eukaryota</taxon>
        <taxon>Viridiplantae</taxon>
        <taxon>Streptophyta</taxon>
        <taxon>Embryophyta</taxon>
        <taxon>Tracheophyta</taxon>
        <taxon>Spermatophyta</taxon>
        <taxon>Magnoliopsida</taxon>
        <taxon>eudicotyledons</taxon>
        <taxon>Gunneridae</taxon>
        <taxon>Pentapetalae</taxon>
        <taxon>asterids</taxon>
        <taxon>lamiids</taxon>
        <taxon>Lamiales</taxon>
        <taxon>Orobanchaceae</taxon>
        <taxon>Buchnereae</taxon>
        <taxon>Striga</taxon>
    </lineage>
</organism>
<gene>
    <name evidence="1" type="ORF">SHERM_22273</name>
</gene>